<dbReference type="SMART" id="SM00388">
    <property type="entry name" value="HisKA"/>
    <property type="match status" value="1"/>
</dbReference>
<dbReference type="SUPFAM" id="SSF47384">
    <property type="entry name" value="Homodimeric domain of signal transducing histidine kinase"/>
    <property type="match status" value="1"/>
</dbReference>
<dbReference type="SUPFAM" id="SSF55781">
    <property type="entry name" value="GAF domain-like"/>
    <property type="match status" value="2"/>
</dbReference>
<dbReference type="RefSeq" id="WP_158986580.1">
    <property type="nucleotide sequence ID" value="NZ_BAABKY010000002.1"/>
</dbReference>
<dbReference type="Pfam" id="PF08447">
    <property type="entry name" value="PAS_3"/>
    <property type="match status" value="1"/>
</dbReference>
<dbReference type="Gene3D" id="1.10.287.130">
    <property type="match status" value="1"/>
</dbReference>
<keyword evidence="3 6" id="KW-0597">Phosphoprotein</keyword>
<dbReference type="InterPro" id="IPR013655">
    <property type="entry name" value="PAS_fold_3"/>
</dbReference>
<dbReference type="Pfam" id="PF02518">
    <property type="entry name" value="HATPase_c"/>
    <property type="match status" value="1"/>
</dbReference>
<dbReference type="EC" id="2.7.13.3" evidence="2"/>
<evidence type="ECO:0000256" key="1">
    <source>
        <dbReference type="ARBA" id="ARBA00000085"/>
    </source>
</evidence>
<dbReference type="InterPro" id="IPR003661">
    <property type="entry name" value="HisK_dim/P_dom"/>
</dbReference>
<dbReference type="InterPro" id="IPR004358">
    <property type="entry name" value="Sig_transdc_His_kin-like_C"/>
</dbReference>
<evidence type="ECO:0000313" key="11">
    <source>
        <dbReference type="EMBL" id="GAA5073319.1"/>
    </source>
</evidence>
<dbReference type="Pfam" id="PF08448">
    <property type="entry name" value="PAS_4"/>
    <property type="match status" value="2"/>
</dbReference>
<dbReference type="PROSITE" id="PS50112">
    <property type="entry name" value="PAS"/>
    <property type="match status" value="1"/>
</dbReference>
<feature type="domain" description="PAC" evidence="10">
    <location>
        <begin position="565"/>
        <end position="616"/>
    </location>
</feature>
<dbReference type="InterPro" id="IPR036890">
    <property type="entry name" value="HATPase_C_sf"/>
</dbReference>
<organism evidence="11 12">
    <name type="scientific">Lysobacter panacisoli</name>
    <dbReference type="NCBI Taxonomy" id="1255263"/>
    <lineage>
        <taxon>Bacteria</taxon>
        <taxon>Pseudomonadati</taxon>
        <taxon>Pseudomonadota</taxon>
        <taxon>Gammaproteobacteria</taxon>
        <taxon>Lysobacterales</taxon>
        <taxon>Lysobacteraceae</taxon>
        <taxon>Lysobacter</taxon>
    </lineage>
</organism>
<evidence type="ECO:0000313" key="12">
    <source>
        <dbReference type="Proteomes" id="UP001501083"/>
    </source>
</evidence>
<evidence type="ECO:0000256" key="4">
    <source>
        <dbReference type="ARBA" id="ARBA00022679"/>
    </source>
</evidence>
<dbReference type="SUPFAM" id="SSF52172">
    <property type="entry name" value="CheY-like"/>
    <property type="match status" value="1"/>
</dbReference>
<dbReference type="InterPro" id="IPR000700">
    <property type="entry name" value="PAS-assoc_C"/>
</dbReference>
<dbReference type="InterPro" id="IPR013656">
    <property type="entry name" value="PAS_4"/>
</dbReference>
<dbReference type="EMBL" id="BAABKY010000002">
    <property type="protein sequence ID" value="GAA5073319.1"/>
    <property type="molecule type" value="Genomic_DNA"/>
</dbReference>
<accession>A0ABP9L8H7</accession>
<dbReference type="SMART" id="SM00448">
    <property type="entry name" value="REC"/>
    <property type="match status" value="1"/>
</dbReference>
<dbReference type="Gene3D" id="3.30.450.20">
    <property type="entry name" value="PAS domain"/>
    <property type="match status" value="3"/>
</dbReference>
<dbReference type="InterPro" id="IPR035965">
    <property type="entry name" value="PAS-like_dom_sf"/>
</dbReference>
<comment type="caution">
    <text evidence="11">The sequence shown here is derived from an EMBL/GenBank/DDBJ whole genome shotgun (WGS) entry which is preliminary data.</text>
</comment>
<keyword evidence="12" id="KW-1185">Reference proteome</keyword>
<sequence>MSQPAEHAAAGERAGHDSVVSEREARLRYILDAGRVGAWQLDVAGPDLQCSATCKAHFGRGADDGFGFEDWKASILPADWPMVKETSQRAIDGATEFALEYRVRWPDRTWHWIETRGRIDNDGNGPTRLSGVTLDITGRKHAEQLAHEQSRLLEMIATGTARDTCLQALAEAATRLEPGARACVIQAEPGGTRIADVHTAGLPRSFADTLRGLPLEHITPCMDLAADAALSPVLRELCIRNNIHSLHCAPVKGHDGRATGFFVLALTDAREADAWLQRICDFGGNVARIAIERERTESVMRDSEAQLADDLANTSLLQEISAEIVAEPDDHQLYLKILDAASILMHSQFASMQALIGRDGRHELHLLAHRGFSAQAAEHWTRVRLDSDTTCGVALREQHRIVMSDVMADVDDPLEREMFAHCGIRSVQSTPLRTRGGRLIGMLSTHWSAAYTPSQRELDLMDVLARLASDLLERRLAEAALQESQAFADRQHRLYEAILTHTPDLAYVFDLQHRFIYANDMLLRMWGRSWDEAIGKTCLELGYEPWHAQMHDREIEQVIATKRPIRGEVPFNGTFGRRMYDYIFVPVINADGEVEAIAGTTRDVTERRANEEILRNHSAQVEALLDAAPLGIYLVDADFRLRQVNPIARPAIGDWVGRDFGEALRALYGIAAGNDLARTIRHTLDTGEPYVALEQPEPPKESGGSDYYDWRIHRIVLPDGNHGVVCYYHNVTAQVLARRAIELSRDTLREEDARKDEFLTTLGHELRNPLGPLSNCLQILRLRDTDDEEGRRLRGMMERQLAQLIRLVDDLLEVSRITSGKIELRRVPIDLRSVIATAVETAHPLIERAGHFLHLSVGPEPLMLNADPVRLAQVFSNLLNNAAKYTPAGGRIDVEATQEDGQVRICVRDNGIGLPPDMRERVFERFTQSEHSRRHSQGGLGIGLTIVRSLVAMHGGTVAALSEGIGRGSEFVVYLPLMAAPSLPEGTARPAPAVHPGRSVLVVDDNSENADSLAEFLRCLNHDVRICYDGASAVAAVRERVPDVVLIDLGMPGMDGFEACRTLRALPEGTRIRIIAVTGWGQASDIQRTAQAGFDAHMVKPVDPDALLVQLDACPPAVRP</sequence>
<feature type="domain" description="Response regulatory" evidence="8">
    <location>
        <begin position="999"/>
        <end position="1115"/>
    </location>
</feature>
<dbReference type="InterPro" id="IPR003594">
    <property type="entry name" value="HATPase_dom"/>
</dbReference>
<keyword evidence="5" id="KW-0418">Kinase</keyword>
<dbReference type="PANTHER" id="PTHR43547">
    <property type="entry name" value="TWO-COMPONENT HISTIDINE KINASE"/>
    <property type="match status" value="1"/>
</dbReference>
<dbReference type="Gene3D" id="3.30.450.40">
    <property type="match status" value="1"/>
</dbReference>
<dbReference type="PROSITE" id="PS50109">
    <property type="entry name" value="HIS_KIN"/>
    <property type="match status" value="1"/>
</dbReference>
<evidence type="ECO:0000259" key="9">
    <source>
        <dbReference type="PROSITE" id="PS50112"/>
    </source>
</evidence>
<dbReference type="InterPro" id="IPR036097">
    <property type="entry name" value="HisK_dim/P_sf"/>
</dbReference>
<dbReference type="InterPro" id="IPR000014">
    <property type="entry name" value="PAS"/>
</dbReference>
<dbReference type="Pfam" id="PF00072">
    <property type="entry name" value="Response_reg"/>
    <property type="match status" value="1"/>
</dbReference>
<evidence type="ECO:0000259" key="10">
    <source>
        <dbReference type="PROSITE" id="PS50113"/>
    </source>
</evidence>
<dbReference type="CDD" id="cd00075">
    <property type="entry name" value="HATPase"/>
    <property type="match status" value="1"/>
</dbReference>
<evidence type="ECO:0000256" key="3">
    <source>
        <dbReference type="ARBA" id="ARBA00022553"/>
    </source>
</evidence>
<keyword evidence="4" id="KW-0808">Transferase</keyword>
<dbReference type="Gene3D" id="3.40.50.2300">
    <property type="match status" value="1"/>
</dbReference>
<evidence type="ECO:0000259" key="8">
    <source>
        <dbReference type="PROSITE" id="PS50110"/>
    </source>
</evidence>
<dbReference type="SUPFAM" id="SSF55874">
    <property type="entry name" value="ATPase domain of HSP90 chaperone/DNA topoisomerase II/histidine kinase"/>
    <property type="match status" value="1"/>
</dbReference>
<dbReference type="InterPro" id="IPR005467">
    <property type="entry name" value="His_kinase_dom"/>
</dbReference>
<dbReference type="PANTHER" id="PTHR43547:SF2">
    <property type="entry name" value="HYBRID SIGNAL TRANSDUCTION HISTIDINE KINASE C"/>
    <property type="match status" value="1"/>
</dbReference>
<dbReference type="Pfam" id="PF00512">
    <property type="entry name" value="HisKA"/>
    <property type="match status" value="1"/>
</dbReference>
<dbReference type="PROSITE" id="PS50110">
    <property type="entry name" value="RESPONSE_REGULATORY"/>
    <property type="match status" value="1"/>
</dbReference>
<comment type="catalytic activity">
    <reaction evidence="1">
        <text>ATP + protein L-histidine = ADP + protein N-phospho-L-histidine.</text>
        <dbReference type="EC" id="2.7.13.3"/>
    </reaction>
</comment>
<dbReference type="CDD" id="cd17580">
    <property type="entry name" value="REC_2_DhkD-like"/>
    <property type="match status" value="1"/>
</dbReference>
<gene>
    <name evidence="11" type="ORF">GCM10025759_14380</name>
</gene>
<dbReference type="InterPro" id="IPR011006">
    <property type="entry name" value="CheY-like_superfamily"/>
</dbReference>
<dbReference type="PROSITE" id="PS50113">
    <property type="entry name" value="PAC"/>
    <property type="match status" value="2"/>
</dbReference>
<dbReference type="SUPFAM" id="SSF55785">
    <property type="entry name" value="PYP-like sensor domain (PAS domain)"/>
    <property type="match status" value="3"/>
</dbReference>
<evidence type="ECO:0000256" key="2">
    <source>
        <dbReference type="ARBA" id="ARBA00012438"/>
    </source>
</evidence>
<dbReference type="Proteomes" id="UP001501083">
    <property type="component" value="Unassembled WGS sequence"/>
</dbReference>
<evidence type="ECO:0000259" key="7">
    <source>
        <dbReference type="PROSITE" id="PS50109"/>
    </source>
</evidence>
<proteinExistence type="predicted"/>
<dbReference type="CDD" id="cd00130">
    <property type="entry name" value="PAS"/>
    <property type="match status" value="2"/>
</dbReference>
<dbReference type="InterPro" id="IPR001789">
    <property type="entry name" value="Sig_transdc_resp-reg_receiver"/>
</dbReference>
<dbReference type="PRINTS" id="PR00344">
    <property type="entry name" value="BCTRLSENSOR"/>
</dbReference>
<dbReference type="SMART" id="SM00387">
    <property type="entry name" value="HATPase_c"/>
    <property type="match status" value="1"/>
</dbReference>
<dbReference type="InterPro" id="IPR003018">
    <property type="entry name" value="GAF"/>
</dbReference>
<feature type="modified residue" description="4-aspartylphosphate" evidence="6">
    <location>
        <position position="1048"/>
    </location>
</feature>
<reference evidence="12" key="1">
    <citation type="journal article" date="2019" name="Int. J. Syst. Evol. Microbiol.">
        <title>The Global Catalogue of Microorganisms (GCM) 10K type strain sequencing project: providing services to taxonomists for standard genome sequencing and annotation.</title>
        <authorList>
            <consortium name="The Broad Institute Genomics Platform"/>
            <consortium name="The Broad Institute Genome Sequencing Center for Infectious Disease"/>
            <person name="Wu L."/>
            <person name="Ma J."/>
        </authorList>
    </citation>
    <scope>NUCLEOTIDE SEQUENCE [LARGE SCALE GENOMIC DNA]</scope>
    <source>
        <strain evidence="12">JCM 19212</strain>
    </source>
</reference>
<evidence type="ECO:0000256" key="5">
    <source>
        <dbReference type="ARBA" id="ARBA00022777"/>
    </source>
</evidence>
<name>A0ABP9L8H7_9GAMM</name>
<dbReference type="Pfam" id="PF13185">
    <property type="entry name" value="GAF_2"/>
    <property type="match status" value="1"/>
</dbReference>
<evidence type="ECO:0000256" key="6">
    <source>
        <dbReference type="PROSITE-ProRule" id="PRU00169"/>
    </source>
</evidence>
<dbReference type="NCBIfam" id="TIGR00229">
    <property type="entry name" value="sensory_box"/>
    <property type="match status" value="1"/>
</dbReference>
<dbReference type="Gene3D" id="3.30.565.10">
    <property type="entry name" value="Histidine kinase-like ATPase, C-terminal domain"/>
    <property type="match status" value="1"/>
</dbReference>
<dbReference type="SMART" id="SM00091">
    <property type="entry name" value="PAS"/>
    <property type="match status" value="3"/>
</dbReference>
<feature type="domain" description="PAC" evidence="10">
    <location>
        <begin position="97"/>
        <end position="148"/>
    </location>
</feature>
<dbReference type="InterPro" id="IPR029016">
    <property type="entry name" value="GAF-like_dom_sf"/>
</dbReference>
<dbReference type="CDD" id="cd00082">
    <property type="entry name" value="HisKA"/>
    <property type="match status" value="1"/>
</dbReference>
<feature type="domain" description="PAS" evidence="9">
    <location>
        <begin position="491"/>
        <end position="562"/>
    </location>
</feature>
<feature type="domain" description="Histidine kinase" evidence="7">
    <location>
        <begin position="761"/>
        <end position="979"/>
    </location>
</feature>
<protein>
    <recommendedName>
        <fullName evidence="2">histidine kinase</fullName>
        <ecNumber evidence="2">2.7.13.3</ecNumber>
    </recommendedName>
</protein>